<dbReference type="EMBL" id="JACHLK010000033">
    <property type="protein sequence ID" value="MBB6564236.1"/>
    <property type="molecule type" value="Genomic_DNA"/>
</dbReference>
<dbReference type="RefSeq" id="WP_184866067.1">
    <property type="nucleotide sequence ID" value="NZ_JACHLK010000033.1"/>
</dbReference>
<reference evidence="1 2" key="1">
    <citation type="submission" date="2020-08" db="EMBL/GenBank/DDBJ databases">
        <title>Functional genomics of gut bacteria from endangered species of beetles.</title>
        <authorList>
            <person name="Carlos-Shanley C."/>
        </authorList>
    </citation>
    <scope>NUCLEOTIDE SEQUENCE [LARGE SCALE GENOMIC DNA]</scope>
    <source>
        <strain evidence="1 2">S00198</strain>
    </source>
</reference>
<organism evidence="1 2">
    <name type="scientific">Acidovorax soli</name>
    <dbReference type="NCBI Taxonomy" id="592050"/>
    <lineage>
        <taxon>Bacteria</taxon>
        <taxon>Pseudomonadati</taxon>
        <taxon>Pseudomonadota</taxon>
        <taxon>Betaproteobacteria</taxon>
        <taxon>Burkholderiales</taxon>
        <taxon>Comamonadaceae</taxon>
        <taxon>Acidovorax</taxon>
    </lineage>
</organism>
<protein>
    <submittedName>
        <fullName evidence="1">Uncharacterized protein</fullName>
    </submittedName>
</protein>
<evidence type="ECO:0000313" key="1">
    <source>
        <dbReference type="EMBL" id="MBB6564236.1"/>
    </source>
</evidence>
<accession>A0A7X0PLX5</accession>
<evidence type="ECO:0000313" key="2">
    <source>
        <dbReference type="Proteomes" id="UP000575083"/>
    </source>
</evidence>
<keyword evidence="2" id="KW-1185">Reference proteome</keyword>
<sequence length="91" mass="9923">MPNSSPQGLPSADAWPAGPLYTVHVQDNRSYMAGSCDVLDPAAGCPACPACGLRTDPDFTAPNFRLRSKRYDLSCCYISEFNSLDTEKTCW</sequence>
<comment type="caution">
    <text evidence="1">The sequence shown here is derived from an EMBL/GenBank/DDBJ whole genome shotgun (WGS) entry which is preliminary data.</text>
</comment>
<name>A0A7X0PLX5_9BURK</name>
<proteinExistence type="predicted"/>
<gene>
    <name evidence="1" type="ORF">HNP48_006963</name>
</gene>
<dbReference type="AlphaFoldDB" id="A0A7X0PLX5"/>
<dbReference type="Proteomes" id="UP000575083">
    <property type="component" value="Unassembled WGS sequence"/>
</dbReference>